<reference evidence="10 11" key="1">
    <citation type="journal article" date="2020" name="G3 (Bethesda)">
        <title>Draft Genome of the Common Snapping Turtle, Chelydra serpentina, a Model for Phenotypic Plasticity in Reptiles.</title>
        <authorList>
            <person name="Das D."/>
            <person name="Singh S.K."/>
            <person name="Bierstedt J."/>
            <person name="Erickson A."/>
            <person name="Galli G.L.J."/>
            <person name="Crossley D.A. 2nd"/>
            <person name="Rhen T."/>
        </authorList>
    </citation>
    <scope>NUCLEOTIDE SEQUENCE [LARGE SCALE GENOMIC DNA]</scope>
    <source>
        <strain evidence="10">KW</strain>
    </source>
</reference>
<dbReference type="Proteomes" id="UP000765507">
    <property type="component" value="Unassembled WGS sequence"/>
</dbReference>
<evidence type="ECO:0000256" key="4">
    <source>
        <dbReference type="ARBA" id="ARBA00022737"/>
    </source>
</evidence>
<accession>A0A8T1RVN6</accession>
<dbReference type="CDD" id="cd00055">
    <property type="entry name" value="EGF_Lam"/>
    <property type="match status" value="1"/>
</dbReference>
<keyword evidence="7" id="KW-0325">Glycoprotein</keyword>
<proteinExistence type="predicted"/>
<dbReference type="PROSITE" id="PS51116">
    <property type="entry name" value="LAMININ_IVB"/>
    <property type="match status" value="1"/>
</dbReference>
<gene>
    <name evidence="10" type="ORF">G0U57_000304</name>
</gene>
<evidence type="ECO:0000256" key="7">
    <source>
        <dbReference type="ARBA" id="ARBA00023180"/>
    </source>
</evidence>
<keyword evidence="8" id="KW-0424">Laminin EGF-like domain</keyword>
<dbReference type="InterPro" id="IPR002049">
    <property type="entry name" value="LE_dom"/>
</dbReference>
<keyword evidence="2" id="KW-0964">Secreted</keyword>
<name>A0A8T1RVN6_CHESE</name>
<evidence type="ECO:0000313" key="10">
    <source>
        <dbReference type="EMBL" id="KAG6920353.1"/>
    </source>
</evidence>
<protein>
    <submittedName>
        <fullName evidence="10">Laminin subunit beta 1</fullName>
    </submittedName>
</protein>
<dbReference type="EMBL" id="JAHGAV010010431">
    <property type="protein sequence ID" value="KAG6920353.1"/>
    <property type="molecule type" value="Genomic_DNA"/>
</dbReference>
<evidence type="ECO:0000256" key="2">
    <source>
        <dbReference type="ARBA" id="ARBA00022525"/>
    </source>
</evidence>
<dbReference type="OrthoDB" id="5985440at2759"/>
<dbReference type="SMART" id="SM00180">
    <property type="entry name" value="EGF_Lam"/>
    <property type="match status" value="1"/>
</dbReference>
<evidence type="ECO:0000256" key="8">
    <source>
        <dbReference type="ARBA" id="ARBA00023292"/>
    </source>
</evidence>
<keyword evidence="6" id="KW-1015">Disulfide bond</keyword>
<dbReference type="FunFam" id="2.10.25.10:FF:000011">
    <property type="entry name" value="Cadherin EGF LAG seven-pass G-type receptor"/>
    <property type="match status" value="1"/>
</dbReference>
<keyword evidence="4" id="KW-0677">Repeat</keyword>
<dbReference type="GO" id="GO:0005604">
    <property type="term" value="C:basement membrane"/>
    <property type="evidence" value="ECO:0007669"/>
    <property type="project" value="UniProtKB-SubCell"/>
</dbReference>
<sequence length="136" mass="14931">PEHWALSQDPLGCRSCDCDVGGAHDNQCAVETGQCRCRSHMVGRTCSQVEPGFFLSRLDQHTYEAEEARLRQGEVVERAQSPGRPATWTGAGFAHVPEGGTVEFLVSDVPASMEYDVVIRYEPQVSRGPATPRSRL</sequence>
<dbReference type="InterPro" id="IPR013015">
    <property type="entry name" value="Laminin_IV_B"/>
</dbReference>
<feature type="domain" description="Laminin IV type B" evidence="9">
    <location>
        <begin position="55"/>
        <end position="136"/>
    </location>
</feature>
<keyword evidence="11" id="KW-1185">Reference proteome</keyword>
<comment type="caution">
    <text evidence="10">The sequence shown here is derived from an EMBL/GenBank/DDBJ whole genome shotgun (WGS) entry which is preliminary data.</text>
</comment>
<evidence type="ECO:0000256" key="1">
    <source>
        <dbReference type="ARBA" id="ARBA00004302"/>
    </source>
</evidence>
<evidence type="ECO:0000256" key="6">
    <source>
        <dbReference type="ARBA" id="ARBA00023157"/>
    </source>
</evidence>
<organism evidence="10 11">
    <name type="scientific">Chelydra serpentina</name>
    <name type="common">Snapping turtle</name>
    <name type="synonym">Testudo serpentina</name>
    <dbReference type="NCBI Taxonomy" id="8475"/>
    <lineage>
        <taxon>Eukaryota</taxon>
        <taxon>Metazoa</taxon>
        <taxon>Chordata</taxon>
        <taxon>Craniata</taxon>
        <taxon>Vertebrata</taxon>
        <taxon>Euteleostomi</taxon>
        <taxon>Archelosauria</taxon>
        <taxon>Testudinata</taxon>
        <taxon>Testudines</taxon>
        <taxon>Cryptodira</taxon>
        <taxon>Durocryptodira</taxon>
        <taxon>Americhelydia</taxon>
        <taxon>Chelydroidea</taxon>
        <taxon>Chelydridae</taxon>
        <taxon>Chelydra</taxon>
    </lineage>
</organism>
<evidence type="ECO:0000256" key="5">
    <source>
        <dbReference type="ARBA" id="ARBA00022869"/>
    </source>
</evidence>
<dbReference type="Pfam" id="PF00053">
    <property type="entry name" value="EGF_laminin"/>
    <property type="match status" value="1"/>
</dbReference>
<dbReference type="SUPFAM" id="SSF57196">
    <property type="entry name" value="EGF/Laminin"/>
    <property type="match status" value="1"/>
</dbReference>
<comment type="subcellular location">
    <subcellularLocation>
        <location evidence="1">Secreted</location>
        <location evidence="1">Extracellular space</location>
        <location evidence="1">Extracellular matrix</location>
        <location evidence="1">Basement membrane</location>
    </subcellularLocation>
</comment>
<keyword evidence="3" id="KW-0272">Extracellular matrix</keyword>
<dbReference type="Gene3D" id="2.10.25.10">
    <property type="entry name" value="Laminin"/>
    <property type="match status" value="1"/>
</dbReference>
<evidence type="ECO:0000313" key="11">
    <source>
        <dbReference type="Proteomes" id="UP000765507"/>
    </source>
</evidence>
<dbReference type="AlphaFoldDB" id="A0A8T1RVN6"/>
<evidence type="ECO:0000256" key="3">
    <source>
        <dbReference type="ARBA" id="ARBA00022530"/>
    </source>
</evidence>
<keyword evidence="5" id="KW-0084">Basement membrane</keyword>
<feature type="non-terminal residue" evidence="10">
    <location>
        <position position="136"/>
    </location>
</feature>
<evidence type="ECO:0000259" key="9">
    <source>
        <dbReference type="PROSITE" id="PS51116"/>
    </source>
</evidence>
<dbReference type="Pfam" id="PF21199">
    <property type="entry name" value="LAMININ_IV_B"/>
    <property type="match status" value="1"/>
</dbReference>